<protein>
    <submittedName>
        <fullName evidence="2">HNH endonuclease</fullName>
    </submittedName>
</protein>
<organism evidence="2 3">
    <name type="scientific">Colwellia chukchiensis</name>
    <dbReference type="NCBI Taxonomy" id="641665"/>
    <lineage>
        <taxon>Bacteria</taxon>
        <taxon>Pseudomonadati</taxon>
        <taxon>Pseudomonadota</taxon>
        <taxon>Gammaproteobacteria</taxon>
        <taxon>Alteromonadales</taxon>
        <taxon>Colwelliaceae</taxon>
        <taxon>Colwellia</taxon>
    </lineage>
</organism>
<name>A0A1H7Q1N6_9GAMM</name>
<dbReference type="STRING" id="641665.GCA_002104455_02521"/>
<reference evidence="3" key="1">
    <citation type="submission" date="2016-10" db="EMBL/GenBank/DDBJ databases">
        <authorList>
            <person name="Varghese N."/>
            <person name="Submissions S."/>
        </authorList>
    </citation>
    <scope>NUCLEOTIDE SEQUENCE [LARGE SCALE GENOMIC DNA]</scope>
    <source>
        <strain evidence="3">CGMCC 1.9127</strain>
    </source>
</reference>
<keyword evidence="2" id="KW-0378">Hydrolase</keyword>
<dbReference type="RefSeq" id="WP_085284131.1">
    <property type="nucleotide sequence ID" value="NZ_FOBI01000010.1"/>
</dbReference>
<proteinExistence type="predicted"/>
<dbReference type="AlphaFoldDB" id="A0A1H7Q1N6"/>
<dbReference type="EMBL" id="FOBI01000010">
    <property type="protein sequence ID" value="SEL42000.1"/>
    <property type="molecule type" value="Genomic_DNA"/>
</dbReference>
<feature type="domain" description="HNH nuclease" evidence="1">
    <location>
        <begin position="176"/>
        <end position="225"/>
    </location>
</feature>
<evidence type="ECO:0000259" key="1">
    <source>
        <dbReference type="Pfam" id="PF13391"/>
    </source>
</evidence>
<dbReference type="GO" id="GO:0004519">
    <property type="term" value="F:endonuclease activity"/>
    <property type="evidence" value="ECO:0007669"/>
    <property type="project" value="UniProtKB-KW"/>
</dbReference>
<evidence type="ECO:0000313" key="3">
    <source>
        <dbReference type="Proteomes" id="UP000199297"/>
    </source>
</evidence>
<dbReference type="Pfam" id="PF13391">
    <property type="entry name" value="HNH_2"/>
    <property type="match status" value="1"/>
</dbReference>
<keyword evidence="2" id="KW-0255">Endonuclease</keyword>
<accession>A0A1H7Q1N6</accession>
<dbReference type="InterPro" id="IPR003615">
    <property type="entry name" value="HNH_nuc"/>
</dbReference>
<keyword evidence="3" id="KW-1185">Reference proteome</keyword>
<evidence type="ECO:0000313" key="2">
    <source>
        <dbReference type="EMBL" id="SEL42000.1"/>
    </source>
</evidence>
<keyword evidence="2" id="KW-0540">Nuclease</keyword>
<dbReference type="Proteomes" id="UP000199297">
    <property type="component" value="Unassembled WGS sequence"/>
</dbReference>
<dbReference type="OrthoDB" id="529575at2"/>
<gene>
    <name evidence="2" type="ORF">SAMN05216262_110121</name>
</gene>
<sequence>MTEIYDPLKQTTFYATNVYPSGNKEARAMTIAAFRVAQNNSEVDGREMNRELLYFLLASSHTAIDYWRKNNRLHVGDKTIRLEKDGIDECFKSLSGLTRGYNVSESDVTDWVYRMLKGDHVATECYFLNKKLNANKEPESNLIENPIDDNVYQQIKSRRGQSKFRQNLLVAFNEKCCISKNEVLAVLEAAHIIPHTQETNYSISNGLLLRADIHTLYDLNLIGIDKNGTVHISHSLKASEYSQYDGTSIGHELPQVMSDNLKQRYELFNR</sequence>